<reference evidence="13 15" key="2">
    <citation type="submission" date="2020-07" db="EMBL/GenBank/DDBJ databases">
        <title>Sequencing the genomes of 1000 actinobacteria strains.</title>
        <authorList>
            <person name="Klenk H.-P."/>
        </authorList>
    </citation>
    <scope>NUCLEOTIDE SEQUENCE [LARGE SCALE GENOMIC DNA]</scope>
    <source>
        <strain evidence="13 15">DSM 10309</strain>
    </source>
</reference>
<protein>
    <recommendedName>
        <fullName evidence="10">Transport permease protein</fullName>
    </recommendedName>
</protein>
<dbReference type="OrthoDB" id="9789409at2"/>
<dbReference type="Proteomes" id="UP000321154">
    <property type="component" value="Unassembled WGS sequence"/>
</dbReference>
<dbReference type="PRINTS" id="PR00164">
    <property type="entry name" value="ABC2TRNSPORT"/>
</dbReference>
<evidence type="ECO:0000256" key="9">
    <source>
        <dbReference type="ARBA" id="ARBA00023251"/>
    </source>
</evidence>
<evidence type="ECO:0000256" key="3">
    <source>
        <dbReference type="ARBA" id="ARBA00022448"/>
    </source>
</evidence>
<organism evidence="13 15">
    <name type="scientific">Frigoribacterium faeni</name>
    <dbReference type="NCBI Taxonomy" id="145483"/>
    <lineage>
        <taxon>Bacteria</taxon>
        <taxon>Bacillati</taxon>
        <taxon>Actinomycetota</taxon>
        <taxon>Actinomycetes</taxon>
        <taxon>Micrococcales</taxon>
        <taxon>Microbacteriaceae</taxon>
        <taxon>Frigoribacterium</taxon>
    </lineage>
</organism>
<dbReference type="RefSeq" id="WP_146856110.1">
    <property type="nucleotide sequence ID" value="NZ_BAAAHR010000002.1"/>
</dbReference>
<dbReference type="EMBL" id="BJUV01000022">
    <property type="protein sequence ID" value="GEK83919.1"/>
    <property type="molecule type" value="Genomic_DNA"/>
</dbReference>
<dbReference type="PIRSF" id="PIRSF006648">
    <property type="entry name" value="DrrB"/>
    <property type="match status" value="1"/>
</dbReference>
<comment type="caution">
    <text evidence="13">The sequence shown here is derived from an EMBL/GenBank/DDBJ whole genome shotgun (WGS) entry which is preliminary data.</text>
</comment>
<feature type="transmembrane region" description="Helical" evidence="10">
    <location>
        <begin position="128"/>
        <end position="147"/>
    </location>
</feature>
<keyword evidence="8 10" id="KW-0472">Membrane</keyword>
<feature type="transmembrane region" description="Helical" evidence="10">
    <location>
        <begin position="195"/>
        <end position="219"/>
    </location>
</feature>
<keyword evidence="7 10" id="KW-1133">Transmembrane helix</keyword>
<comment type="subcellular location">
    <subcellularLocation>
        <location evidence="1">Cell inner membrane</location>
        <topology evidence="1">Multi-pass membrane protein</topology>
    </subcellularLocation>
    <subcellularLocation>
        <location evidence="10">Cell membrane</location>
        <topology evidence="10">Multi-pass membrane protein</topology>
    </subcellularLocation>
</comment>
<name>A0A7W3JG80_9MICO</name>
<dbReference type="Pfam" id="PF01061">
    <property type="entry name" value="ABC2_membrane"/>
    <property type="match status" value="1"/>
</dbReference>
<comment type="similarity">
    <text evidence="2 10">Belongs to the ABC-2 integral membrane protein family.</text>
</comment>
<dbReference type="GO" id="GO:0015920">
    <property type="term" value="P:lipopolysaccharide transport"/>
    <property type="evidence" value="ECO:0007669"/>
    <property type="project" value="TreeGrafter"/>
</dbReference>
<dbReference type="EMBL" id="JACGWW010000001">
    <property type="protein sequence ID" value="MBA8812297.1"/>
    <property type="molecule type" value="Genomic_DNA"/>
</dbReference>
<dbReference type="GO" id="GO:0046677">
    <property type="term" value="P:response to antibiotic"/>
    <property type="evidence" value="ECO:0007669"/>
    <property type="project" value="UniProtKB-KW"/>
</dbReference>
<reference evidence="12 14" key="1">
    <citation type="submission" date="2019-07" db="EMBL/GenBank/DDBJ databases">
        <title>Whole genome shotgun sequence of Frigoribacterium faeni NBRC 103066.</title>
        <authorList>
            <person name="Hosoyama A."/>
            <person name="Uohara A."/>
            <person name="Ohji S."/>
            <person name="Ichikawa N."/>
        </authorList>
    </citation>
    <scope>NUCLEOTIDE SEQUENCE [LARGE SCALE GENOMIC DNA]</scope>
    <source>
        <strain evidence="12 14">NBRC 103066</strain>
    </source>
</reference>
<dbReference type="AlphaFoldDB" id="A0A7W3JG80"/>
<keyword evidence="9" id="KW-0046">Antibiotic resistance</keyword>
<keyword evidence="14" id="KW-1185">Reference proteome</keyword>
<feature type="transmembrane region" description="Helical" evidence="10">
    <location>
        <begin position="153"/>
        <end position="175"/>
    </location>
</feature>
<evidence type="ECO:0000256" key="8">
    <source>
        <dbReference type="ARBA" id="ARBA00023136"/>
    </source>
</evidence>
<evidence type="ECO:0000313" key="15">
    <source>
        <dbReference type="Proteomes" id="UP000522688"/>
    </source>
</evidence>
<sequence>MTYFQELWSSRELLFNLTKREITGRYKRTVLGQLWSLLNPLASMLVYTFVFSIIFRNDPGPGDPSGIDAYFIWLLCGLLPYQFFSNAVNSGMGAIWSNSALVKKVYFPRTTLVLSSSAASGFNWSVEMGILVIALLIVGGPGVLVFLPVVLLFMALMLIFATGLGLMLAVVNVYFQDTQHLIGIALRLLMYLSPVVYPLTLVMNASNGIGPLFGSVTLFDLYRLNPVERFISAFRTLLYDQRLPELDDTLFCLGYAAVFIVLGLWIFRKNEKKLAELL</sequence>
<dbReference type="GO" id="GO:0140359">
    <property type="term" value="F:ABC-type transporter activity"/>
    <property type="evidence" value="ECO:0007669"/>
    <property type="project" value="InterPro"/>
</dbReference>
<dbReference type="InterPro" id="IPR047817">
    <property type="entry name" value="ABC2_TM_bact-type"/>
</dbReference>
<evidence type="ECO:0000313" key="12">
    <source>
        <dbReference type="EMBL" id="GEK83919.1"/>
    </source>
</evidence>
<feature type="domain" description="ABC transmembrane type-2" evidence="11">
    <location>
        <begin position="31"/>
        <end position="270"/>
    </location>
</feature>
<evidence type="ECO:0000256" key="4">
    <source>
        <dbReference type="ARBA" id="ARBA00022475"/>
    </source>
</evidence>
<evidence type="ECO:0000256" key="2">
    <source>
        <dbReference type="ARBA" id="ARBA00007783"/>
    </source>
</evidence>
<dbReference type="GO" id="GO:0043190">
    <property type="term" value="C:ATP-binding cassette (ABC) transporter complex"/>
    <property type="evidence" value="ECO:0007669"/>
    <property type="project" value="InterPro"/>
</dbReference>
<dbReference type="PANTHER" id="PTHR30413:SF8">
    <property type="entry name" value="TRANSPORT PERMEASE PROTEIN"/>
    <property type="match status" value="1"/>
</dbReference>
<dbReference type="InterPro" id="IPR000412">
    <property type="entry name" value="ABC_2_transport"/>
</dbReference>
<keyword evidence="4 10" id="KW-1003">Cell membrane</keyword>
<evidence type="ECO:0000256" key="6">
    <source>
        <dbReference type="ARBA" id="ARBA00022692"/>
    </source>
</evidence>
<gene>
    <name evidence="13" type="ORF">FB463_000521</name>
    <name evidence="12" type="ORF">FFA01_22280</name>
</gene>
<evidence type="ECO:0000256" key="5">
    <source>
        <dbReference type="ARBA" id="ARBA00022519"/>
    </source>
</evidence>
<evidence type="ECO:0000256" key="7">
    <source>
        <dbReference type="ARBA" id="ARBA00022989"/>
    </source>
</evidence>
<evidence type="ECO:0000256" key="1">
    <source>
        <dbReference type="ARBA" id="ARBA00004429"/>
    </source>
</evidence>
<feature type="transmembrane region" description="Helical" evidence="10">
    <location>
        <begin position="248"/>
        <end position="267"/>
    </location>
</feature>
<accession>A0A7W3JG80</accession>
<evidence type="ECO:0000256" key="10">
    <source>
        <dbReference type="RuleBase" id="RU361157"/>
    </source>
</evidence>
<keyword evidence="6 10" id="KW-0812">Transmembrane</keyword>
<proteinExistence type="inferred from homology"/>
<dbReference type="InterPro" id="IPR013525">
    <property type="entry name" value="ABC2_TM"/>
</dbReference>
<keyword evidence="5" id="KW-0997">Cell inner membrane</keyword>
<keyword evidence="3 10" id="KW-0813">Transport</keyword>
<evidence type="ECO:0000313" key="14">
    <source>
        <dbReference type="Proteomes" id="UP000321154"/>
    </source>
</evidence>
<feature type="transmembrane region" description="Helical" evidence="10">
    <location>
        <begin position="34"/>
        <end position="55"/>
    </location>
</feature>
<dbReference type="PANTHER" id="PTHR30413">
    <property type="entry name" value="INNER MEMBRANE TRANSPORT PERMEASE"/>
    <property type="match status" value="1"/>
</dbReference>
<dbReference type="Proteomes" id="UP000522688">
    <property type="component" value="Unassembled WGS sequence"/>
</dbReference>
<evidence type="ECO:0000313" key="13">
    <source>
        <dbReference type="EMBL" id="MBA8812297.1"/>
    </source>
</evidence>
<evidence type="ECO:0000259" key="11">
    <source>
        <dbReference type="PROSITE" id="PS51012"/>
    </source>
</evidence>
<feature type="transmembrane region" description="Helical" evidence="10">
    <location>
        <begin position="67"/>
        <end position="84"/>
    </location>
</feature>
<dbReference type="PROSITE" id="PS51012">
    <property type="entry name" value="ABC_TM2"/>
    <property type="match status" value="1"/>
</dbReference>